<keyword evidence="1 6" id="KW-0285">Flavoprotein</keyword>
<evidence type="ECO:0000256" key="3">
    <source>
        <dbReference type="ARBA" id="ARBA00023002"/>
    </source>
</evidence>
<dbReference type="KEGG" id="span:AWL63_13855"/>
<dbReference type="Pfam" id="PF02525">
    <property type="entry name" value="Flavodoxin_2"/>
    <property type="match status" value="1"/>
</dbReference>
<dbReference type="AlphaFoldDB" id="A0A1B3ZBT2"/>
<protein>
    <recommendedName>
        <fullName evidence="6">FMN dependent NADH:quinone oxidoreductase</fullName>
        <ecNumber evidence="6">1.6.5.-</ecNumber>
    </recommendedName>
    <alternativeName>
        <fullName evidence="6">Azo-dye reductase</fullName>
    </alternativeName>
    <alternativeName>
        <fullName evidence="6">FMN-dependent NADH-azo compound oxidoreductase</fullName>
    </alternativeName>
    <alternativeName>
        <fullName evidence="6">FMN-dependent NADH-azoreductase</fullName>
        <ecNumber evidence="6">1.7.1.17</ecNumber>
    </alternativeName>
</protein>
<dbReference type="GO" id="GO:0010181">
    <property type="term" value="F:FMN binding"/>
    <property type="evidence" value="ECO:0007669"/>
    <property type="project" value="UniProtKB-UniRule"/>
</dbReference>
<gene>
    <name evidence="6" type="primary">azoR</name>
    <name evidence="8" type="ORF">AWL63_13855</name>
</gene>
<feature type="binding site" evidence="6">
    <location>
        <begin position="15"/>
        <end position="17"/>
    </location>
    <ligand>
        <name>FMN</name>
        <dbReference type="ChEBI" id="CHEBI:58210"/>
    </ligand>
</feature>
<comment type="function">
    <text evidence="6">Also exhibits azoreductase activity. Catalyzes the reductive cleavage of the azo bond in aromatic azo compounds to the corresponding amines.</text>
</comment>
<dbReference type="Gene3D" id="3.40.50.360">
    <property type="match status" value="1"/>
</dbReference>
<keyword evidence="9" id="KW-1185">Reference proteome</keyword>
<comment type="similarity">
    <text evidence="6">Belongs to the azoreductase type 1 family.</text>
</comment>
<comment type="catalytic activity">
    <reaction evidence="5">
        <text>N,N-dimethyl-1,4-phenylenediamine + anthranilate + 2 NAD(+) = 2-(4-dimethylaminophenyl)diazenylbenzoate + 2 NADH + 2 H(+)</text>
        <dbReference type="Rhea" id="RHEA:55872"/>
        <dbReference type="ChEBI" id="CHEBI:15378"/>
        <dbReference type="ChEBI" id="CHEBI:15783"/>
        <dbReference type="ChEBI" id="CHEBI:16567"/>
        <dbReference type="ChEBI" id="CHEBI:57540"/>
        <dbReference type="ChEBI" id="CHEBI:57945"/>
        <dbReference type="ChEBI" id="CHEBI:71579"/>
        <dbReference type="EC" id="1.7.1.17"/>
    </reaction>
    <physiologicalReaction direction="right-to-left" evidence="5">
        <dbReference type="Rhea" id="RHEA:55874"/>
    </physiologicalReaction>
</comment>
<comment type="catalytic activity">
    <reaction evidence="6">
        <text>2 a quinone + NADH + H(+) = 2 a 1,4-benzosemiquinone + NAD(+)</text>
        <dbReference type="Rhea" id="RHEA:65952"/>
        <dbReference type="ChEBI" id="CHEBI:15378"/>
        <dbReference type="ChEBI" id="CHEBI:57540"/>
        <dbReference type="ChEBI" id="CHEBI:57945"/>
        <dbReference type="ChEBI" id="CHEBI:132124"/>
        <dbReference type="ChEBI" id="CHEBI:134225"/>
    </reaction>
</comment>
<dbReference type="EC" id="1.6.5.-" evidence="6"/>
<dbReference type="GO" id="GO:0016652">
    <property type="term" value="F:oxidoreductase activity, acting on NAD(P)H as acceptor"/>
    <property type="evidence" value="ECO:0007669"/>
    <property type="project" value="UniProtKB-UniRule"/>
</dbReference>
<dbReference type="HAMAP" id="MF_01216">
    <property type="entry name" value="Azoreductase_type1"/>
    <property type="match status" value="1"/>
</dbReference>
<feature type="domain" description="Flavodoxin-like fold" evidence="7">
    <location>
        <begin position="1"/>
        <end position="189"/>
    </location>
</feature>
<keyword evidence="2 6" id="KW-0288">FMN</keyword>
<evidence type="ECO:0000256" key="6">
    <source>
        <dbReference type="HAMAP-Rule" id="MF_01216"/>
    </source>
</evidence>
<dbReference type="InterPro" id="IPR050104">
    <property type="entry name" value="FMN-dep_NADH:Q_OxRdtase_AzoR1"/>
</dbReference>
<organism evidence="8 9">
    <name type="scientific">Sphingomonas panacis</name>
    <dbReference type="NCBI Taxonomy" id="1560345"/>
    <lineage>
        <taxon>Bacteria</taxon>
        <taxon>Pseudomonadati</taxon>
        <taxon>Pseudomonadota</taxon>
        <taxon>Alphaproteobacteria</taxon>
        <taxon>Sphingomonadales</taxon>
        <taxon>Sphingomonadaceae</taxon>
        <taxon>Sphingomonas</taxon>
    </lineage>
</organism>
<name>A0A1B3ZBT2_9SPHN</name>
<dbReference type="InterPro" id="IPR023048">
    <property type="entry name" value="NADH:quinone_OxRdtase_FMN_depd"/>
</dbReference>
<evidence type="ECO:0000313" key="8">
    <source>
        <dbReference type="EMBL" id="AOH84882.1"/>
    </source>
</evidence>
<dbReference type="GO" id="GO:0009055">
    <property type="term" value="F:electron transfer activity"/>
    <property type="evidence" value="ECO:0007669"/>
    <property type="project" value="UniProtKB-UniRule"/>
</dbReference>
<dbReference type="GO" id="GO:0016655">
    <property type="term" value="F:oxidoreductase activity, acting on NAD(P)H, quinone or similar compound as acceptor"/>
    <property type="evidence" value="ECO:0007669"/>
    <property type="project" value="InterPro"/>
</dbReference>
<sequence length="192" mass="19712">MKLLQIDSSITGASSVSRPLTEAVVAKLVAADPATAVTKRDLAAAPLPHLDLASYPGGESEAAAASSAILEEFLAADVVVIGAPMYNFTIPSQLKAWIDRVVVRGRTFSYGPDGVTGLIPGKRIIIVVSRGNFYGPGAPAAVFEHLETLLGGVFGFLGAPPEFVIAEGVAAGPEHLAAALDSAHQAIDRLAA</sequence>
<comment type="subunit">
    <text evidence="6">Homodimer.</text>
</comment>
<comment type="function">
    <text evidence="6">Quinone reductase that provides resistance to thiol-specific stress caused by electrophilic quinones.</text>
</comment>
<dbReference type="Proteomes" id="UP000094256">
    <property type="component" value="Chromosome"/>
</dbReference>
<dbReference type="PANTHER" id="PTHR43741:SF4">
    <property type="entry name" value="FMN-DEPENDENT NADH:QUINONE OXIDOREDUCTASE"/>
    <property type="match status" value="1"/>
</dbReference>
<feature type="binding site" evidence="6">
    <location>
        <position position="9"/>
    </location>
    <ligand>
        <name>FMN</name>
        <dbReference type="ChEBI" id="CHEBI:58210"/>
    </ligand>
</feature>
<dbReference type="RefSeq" id="WP_069205434.1">
    <property type="nucleotide sequence ID" value="NZ_CP014168.1"/>
</dbReference>
<dbReference type="EC" id="1.7.1.17" evidence="6"/>
<dbReference type="InterPro" id="IPR003680">
    <property type="entry name" value="Flavodoxin_fold"/>
</dbReference>
<comment type="cofactor">
    <cofactor evidence="6">
        <name>FMN</name>
        <dbReference type="ChEBI" id="CHEBI:58210"/>
    </cofactor>
    <text evidence="6">Binds 1 FMN per subunit.</text>
</comment>
<evidence type="ECO:0000313" key="9">
    <source>
        <dbReference type="Proteomes" id="UP000094256"/>
    </source>
</evidence>
<keyword evidence="4 6" id="KW-0520">NAD</keyword>
<dbReference type="OrthoDB" id="9787136at2"/>
<proteinExistence type="inferred from homology"/>
<comment type="caution">
    <text evidence="6">Lacks conserved residue(s) required for the propagation of feature annotation.</text>
</comment>
<dbReference type="InterPro" id="IPR029039">
    <property type="entry name" value="Flavoprotein-like_sf"/>
</dbReference>
<keyword evidence="3 6" id="KW-0560">Oxidoreductase</keyword>
<dbReference type="EMBL" id="CP014168">
    <property type="protein sequence ID" value="AOH84882.1"/>
    <property type="molecule type" value="Genomic_DNA"/>
</dbReference>
<dbReference type="STRING" id="1560345.AWL63_13855"/>
<reference evidence="8 9" key="1">
    <citation type="submission" date="2016-01" db="EMBL/GenBank/DDBJ databases">
        <title>Complete genome and mega plasmid sequence of Sphingomonas panacis DCY99 elicits systemic resistance in rice to Xanthomonas oryzae.</title>
        <authorList>
            <person name="Kim Y.J."/>
            <person name="Yang D.C."/>
            <person name="Sing P."/>
        </authorList>
    </citation>
    <scope>NUCLEOTIDE SEQUENCE [LARGE SCALE GENOMIC DNA]</scope>
    <source>
        <strain evidence="8 9">DCY99</strain>
    </source>
</reference>
<evidence type="ECO:0000256" key="5">
    <source>
        <dbReference type="ARBA" id="ARBA00048542"/>
    </source>
</evidence>
<dbReference type="PANTHER" id="PTHR43741">
    <property type="entry name" value="FMN-DEPENDENT NADH-AZOREDUCTASE 1"/>
    <property type="match status" value="1"/>
</dbReference>
<accession>A0A1B3ZBT2</accession>
<feature type="binding site" evidence="6">
    <location>
        <begin position="85"/>
        <end position="88"/>
    </location>
    <ligand>
        <name>FMN</name>
        <dbReference type="ChEBI" id="CHEBI:58210"/>
    </ligand>
</feature>
<evidence type="ECO:0000256" key="4">
    <source>
        <dbReference type="ARBA" id="ARBA00023027"/>
    </source>
</evidence>
<evidence type="ECO:0000259" key="7">
    <source>
        <dbReference type="Pfam" id="PF02525"/>
    </source>
</evidence>
<evidence type="ECO:0000256" key="1">
    <source>
        <dbReference type="ARBA" id="ARBA00022630"/>
    </source>
</evidence>
<dbReference type="SUPFAM" id="SSF52218">
    <property type="entry name" value="Flavoproteins"/>
    <property type="match status" value="1"/>
</dbReference>
<evidence type="ECO:0000256" key="2">
    <source>
        <dbReference type="ARBA" id="ARBA00022643"/>
    </source>
</evidence>